<sequence>MTGKTNEQNALSLFPDWDQDQLSQVAFLNSRKGFIKLAIEMGSPLLPVSVLASVVPVFMKQAEELLNSSGKTPVELLAKALAKAAGYGDIKKRSILSSMENYATLLQAGKS</sequence>
<evidence type="ECO:0000313" key="2">
    <source>
        <dbReference type="EMBL" id="KAF3338926.1"/>
    </source>
</evidence>
<proteinExistence type="predicted"/>
<protein>
    <submittedName>
        <fullName evidence="2">DEAD-box ATP-dependent RNA helicase 7</fullName>
    </submittedName>
</protein>
<reference evidence="2" key="1">
    <citation type="submission" date="2020-01" db="EMBL/GenBank/DDBJ databases">
        <title>Genome sequence of Kobresia littledalei, the first chromosome-level genome in the family Cyperaceae.</title>
        <authorList>
            <person name="Qu G."/>
        </authorList>
    </citation>
    <scope>NUCLEOTIDE SEQUENCE</scope>
    <source>
        <strain evidence="2">C.B.Clarke</strain>
        <tissue evidence="2">Leaf</tissue>
    </source>
</reference>
<name>A0A833RH09_9POAL</name>
<keyword evidence="3" id="KW-1185">Reference proteome</keyword>
<dbReference type="InterPro" id="IPR059027">
    <property type="entry name" value="DD_DDX21-DDX50"/>
</dbReference>
<keyword evidence="2" id="KW-0067">ATP-binding</keyword>
<keyword evidence="2" id="KW-0547">Nucleotide-binding</keyword>
<evidence type="ECO:0000259" key="1">
    <source>
        <dbReference type="Pfam" id="PF26142"/>
    </source>
</evidence>
<keyword evidence="2" id="KW-0378">Hydrolase</keyword>
<evidence type="ECO:0000313" key="3">
    <source>
        <dbReference type="Proteomes" id="UP000623129"/>
    </source>
</evidence>
<dbReference type="Proteomes" id="UP000623129">
    <property type="component" value="Unassembled WGS sequence"/>
</dbReference>
<organism evidence="2 3">
    <name type="scientific">Carex littledalei</name>
    <dbReference type="NCBI Taxonomy" id="544730"/>
    <lineage>
        <taxon>Eukaryota</taxon>
        <taxon>Viridiplantae</taxon>
        <taxon>Streptophyta</taxon>
        <taxon>Embryophyta</taxon>
        <taxon>Tracheophyta</taxon>
        <taxon>Spermatophyta</taxon>
        <taxon>Magnoliopsida</taxon>
        <taxon>Liliopsida</taxon>
        <taxon>Poales</taxon>
        <taxon>Cyperaceae</taxon>
        <taxon>Cyperoideae</taxon>
        <taxon>Cariceae</taxon>
        <taxon>Carex</taxon>
        <taxon>Carex subgen. Euthyceras</taxon>
    </lineage>
</organism>
<comment type="caution">
    <text evidence="2">The sequence shown here is derived from an EMBL/GenBank/DDBJ whole genome shotgun (WGS) entry which is preliminary data.</text>
</comment>
<gene>
    <name evidence="2" type="ORF">FCM35_KLT16397</name>
</gene>
<dbReference type="GO" id="GO:0004386">
    <property type="term" value="F:helicase activity"/>
    <property type="evidence" value="ECO:0007669"/>
    <property type="project" value="UniProtKB-KW"/>
</dbReference>
<dbReference type="AlphaFoldDB" id="A0A833RH09"/>
<keyword evidence="2" id="KW-0347">Helicase</keyword>
<accession>A0A833RH09</accession>
<dbReference type="Pfam" id="PF26142">
    <property type="entry name" value="DD_DDX21-DDX50"/>
    <property type="match status" value="1"/>
</dbReference>
<feature type="domain" description="DDX21/DDX50 dimerisation" evidence="1">
    <location>
        <begin position="49"/>
        <end position="83"/>
    </location>
</feature>
<dbReference type="EMBL" id="SWLB01000004">
    <property type="protein sequence ID" value="KAF3338926.1"/>
    <property type="molecule type" value="Genomic_DNA"/>
</dbReference>